<dbReference type="PANTHER" id="PTHR33154:SF33">
    <property type="entry name" value="TRANSCRIPTIONAL REPRESSOR SDPR"/>
    <property type="match status" value="1"/>
</dbReference>
<keyword evidence="2" id="KW-0238">DNA-binding</keyword>
<keyword evidence="1" id="KW-0805">Transcription regulation</keyword>
<evidence type="ECO:0000256" key="2">
    <source>
        <dbReference type="ARBA" id="ARBA00023125"/>
    </source>
</evidence>
<protein>
    <submittedName>
        <fullName evidence="5">Transcriptional regulator</fullName>
    </submittedName>
</protein>
<gene>
    <name evidence="5" type="ORF">CN311_04615</name>
</gene>
<evidence type="ECO:0000259" key="4">
    <source>
        <dbReference type="PROSITE" id="PS50987"/>
    </source>
</evidence>
<dbReference type="PROSITE" id="PS50987">
    <property type="entry name" value="HTH_ARSR_2"/>
    <property type="match status" value="1"/>
</dbReference>
<accession>A0A2A6FJQ5</accession>
<evidence type="ECO:0000256" key="3">
    <source>
        <dbReference type="ARBA" id="ARBA00023163"/>
    </source>
</evidence>
<dbReference type="InterPro" id="IPR001845">
    <property type="entry name" value="HTH_ArsR_DNA-bd_dom"/>
</dbReference>
<evidence type="ECO:0000313" key="5">
    <source>
        <dbReference type="EMBL" id="PDQ22197.1"/>
    </source>
</evidence>
<dbReference type="InterPro" id="IPR036388">
    <property type="entry name" value="WH-like_DNA-bd_sf"/>
</dbReference>
<dbReference type="CDD" id="cd00090">
    <property type="entry name" value="HTH_ARSR"/>
    <property type="match status" value="1"/>
</dbReference>
<dbReference type="InterPro" id="IPR011991">
    <property type="entry name" value="ArsR-like_HTH"/>
</dbReference>
<feature type="domain" description="HTH arsR-type" evidence="4">
    <location>
        <begin position="1"/>
        <end position="98"/>
    </location>
</feature>
<dbReference type="InterPro" id="IPR051081">
    <property type="entry name" value="HTH_MetalResp_TranReg"/>
</dbReference>
<dbReference type="EMBL" id="NWQG01000022">
    <property type="protein sequence ID" value="PDQ22197.1"/>
    <property type="molecule type" value="Genomic_DNA"/>
</dbReference>
<evidence type="ECO:0000256" key="1">
    <source>
        <dbReference type="ARBA" id="ARBA00023015"/>
    </source>
</evidence>
<name>A0A2A6FJQ5_9HYPH</name>
<dbReference type="SMART" id="SM00418">
    <property type="entry name" value="HTH_ARSR"/>
    <property type="match status" value="1"/>
</dbReference>
<dbReference type="AlphaFoldDB" id="A0A2A6FJQ5"/>
<dbReference type="SUPFAM" id="SSF46785">
    <property type="entry name" value="Winged helix' DNA-binding domain"/>
    <property type="match status" value="1"/>
</dbReference>
<evidence type="ECO:0000313" key="6">
    <source>
        <dbReference type="Proteomes" id="UP000219182"/>
    </source>
</evidence>
<dbReference type="Gene3D" id="1.10.10.10">
    <property type="entry name" value="Winged helix-like DNA-binding domain superfamily/Winged helix DNA-binding domain"/>
    <property type="match status" value="1"/>
</dbReference>
<keyword evidence="3" id="KW-0804">Transcription</keyword>
<proteinExistence type="predicted"/>
<keyword evidence="6" id="KW-1185">Reference proteome</keyword>
<reference evidence="5 6" key="1">
    <citation type="submission" date="2017-09" db="EMBL/GenBank/DDBJ databases">
        <title>Mesorhizobum sanjuanii sp. nov. isolated from nodules of Lotus tenuis in saline-alkaline lowlands of Flooding Pampa.</title>
        <authorList>
            <person name="Sannazzaro A.I."/>
            <person name="Torres Tejerizo G.A."/>
            <person name="Fontana F."/>
            <person name="Cumpa Velazquez L.M."/>
            <person name="Hansen L."/>
            <person name="Pistorio M."/>
            <person name="Estrella M.J."/>
        </authorList>
    </citation>
    <scope>NUCLEOTIDE SEQUENCE [LARGE SCALE GENOMIC DNA]</scope>
    <source>
        <strain evidence="5 6">BSA136</strain>
    </source>
</reference>
<dbReference type="Proteomes" id="UP000219182">
    <property type="component" value="Unassembled WGS sequence"/>
</dbReference>
<organism evidence="5 6">
    <name type="scientific">Mesorhizobium sanjuanii</name>
    <dbReference type="NCBI Taxonomy" id="2037900"/>
    <lineage>
        <taxon>Bacteria</taxon>
        <taxon>Pseudomonadati</taxon>
        <taxon>Pseudomonadota</taxon>
        <taxon>Alphaproteobacteria</taxon>
        <taxon>Hyphomicrobiales</taxon>
        <taxon>Phyllobacteriaceae</taxon>
        <taxon>Mesorhizobium</taxon>
    </lineage>
</organism>
<dbReference type="GO" id="GO:0003700">
    <property type="term" value="F:DNA-binding transcription factor activity"/>
    <property type="evidence" value="ECO:0007669"/>
    <property type="project" value="InterPro"/>
</dbReference>
<dbReference type="PANTHER" id="PTHR33154">
    <property type="entry name" value="TRANSCRIPTIONAL REGULATOR, ARSR FAMILY"/>
    <property type="match status" value="1"/>
</dbReference>
<comment type="caution">
    <text evidence="5">The sequence shown here is derived from an EMBL/GenBank/DDBJ whole genome shotgun (WGS) entry which is preliminary data.</text>
</comment>
<dbReference type="InterPro" id="IPR036390">
    <property type="entry name" value="WH_DNA-bd_sf"/>
</dbReference>
<dbReference type="GO" id="GO:0003677">
    <property type="term" value="F:DNA binding"/>
    <property type="evidence" value="ECO:0007669"/>
    <property type="project" value="UniProtKB-KW"/>
</dbReference>
<sequence>MKMDHDIILKVLAHPFRRDVLVWLKEPEQHFAEQVHPLEMGVCASQFEGRGLAQSSVSAHLATLASADLVTTRRVGQWVFYKRNEETIAAFQAALSDL</sequence>